<comment type="caution">
    <text evidence="1">The sequence shown here is derived from an EMBL/GenBank/DDBJ whole genome shotgun (WGS) entry which is preliminary data.</text>
</comment>
<sequence length="79" mass="8232">MNVASQLIGSNGQPRAPVISLRAQAARAPVVSVVTVAAGYYWFQPESVVRTSGPDQKSGPLKGFALLPALPLSGIWVSV</sequence>
<organism evidence="1 2">
    <name type="scientific">Paraburkholderia piptadeniae</name>
    <dbReference type="NCBI Taxonomy" id="1701573"/>
    <lineage>
        <taxon>Bacteria</taxon>
        <taxon>Pseudomonadati</taxon>
        <taxon>Pseudomonadota</taxon>
        <taxon>Betaproteobacteria</taxon>
        <taxon>Burkholderiales</taxon>
        <taxon>Burkholderiaceae</taxon>
        <taxon>Paraburkholderia</taxon>
    </lineage>
</organism>
<gene>
    <name evidence="1" type="ORF">BN2476_480004</name>
</gene>
<name>A0A1N7SFN4_9BURK</name>
<accession>A0A1N7SFN4</accession>
<dbReference type="AlphaFoldDB" id="A0A1N7SFN4"/>
<evidence type="ECO:0000313" key="2">
    <source>
        <dbReference type="Proteomes" id="UP000195569"/>
    </source>
</evidence>
<proteinExistence type="predicted"/>
<keyword evidence="2" id="KW-1185">Reference proteome</keyword>
<protein>
    <submittedName>
        <fullName evidence="1">Uncharacterized protein</fullName>
    </submittedName>
</protein>
<reference evidence="1" key="1">
    <citation type="submission" date="2016-12" db="EMBL/GenBank/DDBJ databases">
        <authorList>
            <person name="Moulin L."/>
        </authorList>
    </citation>
    <scope>NUCLEOTIDE SEQUENCE [LARGE SCALE GENOMIC DNA]</scope>
    <source>
        <strain evidence="1">STM 7183</strain>
    </source>
</reference>
<evidence type="ECO:0000313" key="1">
    <source>
        <dbReference type="EMBL" id="SIT45769.1"/>
    </source>
</evidence>
<dbReference type="EMBL" id="CYGY02000048">
    <property type="protein sequence ID" value="SIT45769.1"/>
    <property type="molecule type" value="Genomic_DNA"/>
</dbReference>
<dbReference type="Proteomes" id="UP000195569">
    <property type="component" value="Unassembled WGS sequence"/>
</dbReference>